<evidence type="ECO:0000313" key="1">
    <source>
        <dbReference type="EMBL" id="KGF24816.1"/>
    </source>
</evidence>
<protein>
    <submittedName>
        <fullName evidence="1">Uncharacterized protein</fullName>
    </submittedName>
</protein>
<gene>
    <name evidence="1" type="ORF">HMPREF2132_10985</name>
</gene>
<proteinExistence type="predicted"/>
<reference evidence="1 2" key="1">
    <citation type="submission" date="2014-07" db="EMBL/GenBank/DDBJ databases">
        <authorList>
            <person name="McCorrison J."/>
            <person name="Sanka R."/>
            <person name="Torralba M."/>
            <person name="Gillis M."/>
            <person name="Haft D.H."/>
            <person name="Methe B."/>
            <person name="Sutton G."/>
            <person name="Nelson K.E."/>
        </authorList>
    </citation>
    <scope>NUCLEOTIDE SEQUENCE [LARGE SCALE GENOMIC DNA]</scope>
    <source>
        <strain evidence="1 2">DNF00424</strain>
    </source>
</reference>
<sequence length="137" mass="16341">MRNLILHTFKCNYTKVVGKQGHERRKTNVAFFHKFGNMPIMQAYSIFKTEYEERDTESARLHDKVNKFERYLISQNARCIQSNKSESRYYYYKCKKYRFSSHIYPTGSMTNELLGVVDLCADKCLIDEIEKELNIKL</sequence>
<comment type="caution">
    <text evidence="1">The sequence shown here is derived from an EMBL/GenBank/DDBJ whole genome shotgun (WGS) entry which is preliminary data.</text>
</comment>
<dbReference type="AlphaFoldDB" id="A0AAW3FE32"/>
<dbReference type="EMBL" id="JRNJ01000104">
    <property type="protein sequence ID" value="KGF24816.1"/>
    <property type="molecule type" value="Genomic_DNA"/>
</dbReference>
<evidence type="ECO:0000313" key="2">
    <source>
        <dbReference type="Proteomes" id="UP000029533"/>
    </source>
</evidence>
<name>A0AAW3FE32_9BACT</name>
<organism evidence="1 2">
    <name type="scientific">Prevotella histicola JCM 15637 = DNF00424</name>
    <dbReference type="NCBI Taxonomy" id="1236504"/>
    <lineage>
        <taxon>Bacteria</taxon>
        <taxon>Pseudomonadati</taxon>
        <taxon>Bacteroidota</taxon>
        <taxon>Bacteroidia</taxon>
        <taxon>Bacteroidales</taxon>
        <taxon>Prevotellaceae</taxon>
        <taxon>Prevotella</taxon>
    </lineage>
</organism>
<accession>A0AAW3FE32</accession>
<dbReference type="Proteomes" id="UP000029533">
    <property type="component" value="Unassembled WGS sequence"/>
</dbReference>